<dbReference type="PANTHER" id="PTHR30289:SF1">
    <property type="entry name" value="PEBP (PHOSPHATIDYLETHANOLAMINE-BINDING PROTEIN) FAMILY PROTEIN"/>
    <property type="match status" value="1"/>
</dbReference>
<keyword evidence="1" id="KW-0732">Signal</keyword>
<dbReference type="NCBIfam" id="TIGR00481">
    <property type="entry name" value="YbhB/YbcL family Raf kinase inhibitor-like protein"/>
    <property type="match status" value="1"/>
</dbReference>
<dbReference type="GO" id="GO:0004860">
    <property type="term" value="F:protein kinase inhibitor activity"/>
    <property type="evidence" value="ECO:0007669"/>
    <property type="project" value="UniProtKB-KW"/>
</dbReference>
<protein>
    <submittedName>
        <fullName evidence="2">YbhB/YbcL family Raf kinase inhibitor-like protein</fullName>
    </submittedName>
</protein>
<dbReference type="CDD" id="cd00865">
    <property type="entry name" value="PEBP_bact_arch"/>
    <property type="match status" value="1"/>
</dbReference>
<reference evidence="2 3" key="1">
    <citation type="submission" date="2024-04" db="EMBL/GenBank/DDBJ databases">
        <title>A novel species isolated from cricket.</title>
        <authorList>
            <person name="Wang H.-C."/>
        </authorList>
    </citation>
    <scope>NUCLEOTIDE SEQUENCE [LARGE SCALE GENOMIC DNA]</scope>
    <source>
        <strain evidence="2 3">WL0021</strain>
    </source>
</reference>
<dbReference type="InterPro" id="IPR005247">
    <property type="entry name" value="YbhB_YbcL/LppC-like"/>
</dbReference>
<dbReference type="InterPro" id="IPR008914">
    <property type="entry name" value="PEBP"/>
</dbReference>
<organism evidence="2 3">
    <name type="scientific">Hohaiivirga grylli</name>
    <dbReference type="NCBI Taxonomy" id="3133970"/>
    <lineage>
        <taxon>Bacteria</taxon>
        <taxon>Pseudomonadati</taxon>
        <taxon>Pseudomonadota</taxon>
        <taxon>Alphaproteobacteria</taxon>
        <taxon>Hyphomicrobiales</taxon>
        <taxon>Methylobacteriaceae</taxon>
        <taxon>Hohaiivirga</taxon>
    </lineage>
</organism>
<comment type="caution">
    <text evidence="2">The sequence shown here is derived from an EMBL/GenBank/DDBJ whole genome shotgun (WGS) entry which is preliminary data.</text>
</comment>
<keyword evidence="3" id="KW-1185">Reference proteome</keyword>
<evidence type="ECO:0000256" key="1">
    <source>
        <dbReference type="SAM" id="SignalP"/>
    </source>
</evidence>
<dbReference type="RefSeq" id="WP_346335972.1">
    <property type="nucleotide sequence ID" value="NZ_JBBYXI010000001.1"/>
</dbReference>
<proteinExistence type="predicted"/>
<accession>A0ABV0BH30</accession>
<dbReference type="EMBL" id="JBBYXI010000001">
    <property type="protein sequence ID" value="MEN3929995.1"/>
    <property type="molecule type" value="Genomic_DNA"/>
</dbReference>
<dbReference type="Proteomes" id="UP001418637">
    <property type="component" value="Unassembled WGS sequence"/>
</dbReference>
<dbReference type="PANTHER" id="PTHR30289">
    <property type="entry name" value="UNCHARACTERIZED PROTEIN YBCL-RELATED"/>
    <property type="match status" value="1"/>
</dbReference>
<evidence type="ECO:0000313" key="2">
    <source>
        <dbReference type="EMBL" id="MEN3929995.1"/>
    </source>
</evidence>
<feature type="chain" id="PRO_5046907188" evidence="1">
    <location>
        <begin position="25"/>
        <end position="189"/>
    </location>
</feature>
<dbReference type="SUPFAM" id="SSF49777">
    <property type="entry name" value="PEBP-like"/>
    <property type="match status" value="1"/>
</dbReference>
<keyword evidence="2" id="KW-0649">Protein kinase inhibitor</keyword>
<dbReference type="InterPro" id="IPR036610">
    <property type="entry name" value="PEBP-like_sf"/>
</dbReference>
<sequence>MFKKILFYVSSMLAVLVVSQTVYAQDFTLMVKGEKNAHFGEENILSSSYNFGCSGGNLSPRISWSGVPKETKSLVLTVYDKDAPTGIGWMHWVVINISPDQKELPEGISLDRSKLPQGAMQTRTDYGKSEYGGPCPPQGRKHEYIFTLTALDIERLPEIVTEETSPAMVGYFTKAHAIGEAKTSIWYSR</sequence>
<dbReference type="Pfam" id="PF01161">
    <property type="entry name" value="PBP"/>
    <property type="match status" value="1"/>
</dbReference>
<name>A0ABV0BH30_9HYPH</name>
<dbReference type="Gene3D" id="3.90.280.10">
    <property type="entry name" value="PEBP-like"/>
    <property type="match status" value="1"/>
</dbReference>
<evidence type="ECO:0000313" key="3">
    <source>
        <dbReference type="Proteomes" id="UP001418637"/>
    </source>
</evidence>
<gene>
    <name evidence="2" type="ORF">WJT86_02835</name>
</gene>
<feature type="signal peptide" evidence="1">
    <location>
        <begin position="1"/>
        <end position="24"/>
    </location>
</feature>